<evidence type="ECO:0000256" key="6">
    <source>
        <dbReference type="ARBA" id="ARBA00023136"/>
    </source>
</evidence>
<comment type="caution">
    <text evidence="8">The sequence shown here is derived from an EMBL/GenBank/DDBJ whole genome shotgun (WGS) entry which is preliminary data.</text>
</comment>
<sequence length="150" mass="16142">MTNIILRVICVTKTAAVTIIMRVVLGIIFMFHGIAKFQMGMTNVEAWFSSIGIPGFAAYIVALLELVGGVMLIAGLFTRYVAALFVVMLIGAILTAKLSAGLLGNAQMAGYELDLGFMMVSLYLAVADRSPFSLDHIIMAGKASQKGWFK</sequence>
<keyword evidence="6 7" id="KW-0472">Membrane</keyword>
<evidence type="ECO:0000256" key="1">
    <source>
        <dbReference type="ARBA" id="ARBA00004651"/>
    </source>
</evidence>
<dbReference type="EMBL" id="JAVYAA010000004">
    <property type="protein sequence ID" value="MDT8978002.1"/>
    <property type="molecule type" value="Genomic_DNA"/>
</dbReference>
<evidence type="ECO:0000256" key="5">
    <source>
        <dbReference type="ARBA" id="ARBA00022989"/>
    </source>
</evidence>
<comment type="subcellular location">
    <subcellularLocation>
        <location evidence="1">Cell membrane</location>
        <topology evidence="1">Multi-pass membrane protein</topology>
    </subcellularLocation>
</comment>
<evidence type="ECO:0000313" key="9">
    <source>
        <dbReference type="Proteomes" id="UP001250538"/>
    </source>
</evidence>
<feature type="transmembrane region" description="Helical" evidence="7">
    <location>
        <begin position="80"/>
        <end position="102"/>
    </location>
</feature>
<dbReference type="InterPro" id="IPR051907">
    <property type="entry name" value="DoxX-like_oxidoreductase"/>
</dbReference>
<evidence type="ECO:0000256" key="4">
    <source>
        <dbReference type="ARBA" id="ARBA00022692"/>
    </source>
</evidence>
<evidence type="ECO:0000256" key="3">
    <source>
        <dbReference type="ARBA" id="ARBA00022475"/>
    </source>
</evidence>
<reference evidence="9" key="1">
    <citation type="submission" date="2023-09" db="EMBL/GenBank/DDBJ databases">
        <title>Paenibacillus sp. chi10 Genome sequencing and assembly.</title>
        <authorList>
            <person name="Kim I."/>
        </authorList>
    </citation>
    <scope>NUCLEOTIDE SEQUENCE [LARGE SCALE GENOMIC DNA]</scope>
    <source>
        <strain evidence="9">chi10</strain>
    </source>
</reference>
<dbReference type="PANTHER" id="PTHR33452:SF1">
    <property type="entry name" value="INNER MEMBRANE PROTEIN YPHA-RELATED"/>
    <property type="match status" value="1"/>
</dbReference>
<comment type="similarity">
    <text evidence="2">Belongs to the DoxX family.</text>
</comment>
<dbReference type="InterPro" id="IPR032808">
    <property type="entry name" value="DoxX"/>
</dbReference>
<organism evidence="8 9">
    <name type="scientific">Paenibacillus suaedae</name>
    <dbReference type="NCBI Taxonomy" id="3077233"/>
    <lineage>
        <taxon>Bacteria</taxon>
        <taxon>Bacillati</taxon>
        <taxon>Bacillota</taxon>
        <taxon>Bacilli</taxon>
        <taxon>Bacillales</taxon>
        <taxon>Paenibacillaceae</taxon>
        <taxon>Paenibacillus</taxon>
    </lineage>
</organism>
<evidence type="ECO:0000256" key="7">
    <source>
        <dbReference type="SAM" id="Phobius"/>
    </source>
</evidence>
<keyword evidence="5 7" id="KW-1133">Transmembrane helix</keyword>
<keyword evidence="4 7" id="KW-0812">Transmembrane</keyword>
<proteinExistence type="inferred from homology"/>
<keyword evidence="9" id="KW-1185">Reference proteome</keyword>
<dbReference type="GO" id="GO:0005886">
    <property type="term" value="C:plasma membrane"/>
    <property type="evidence" value="ECO:0007669"/>
    <property type="project" value="UniProtKB-SubCell"/>
</dbReference>
<accession>A0AAJ2JX79</accession>
<keyword evidence="3" id="KW-1003">Cell membrane</keyword>
<dbReference type="Proteomes" id="UP001250538">
    <property type="component" value="Unassembled WGS sequence"/>
</dbReference>
<name>A0AAJ2JX79_9BACL</name>
<feature type="transmembrane region" description="Helical" evidence="7">
    <location>
        <begin position="47"/>
        <end position="73"/>
    </location>
</feature>
<evidence type="ECO:0000313" key="8">
    <source>
        <dbReference type="EMBL" id="MDT8978002.1"/>
    </source>
</evidence>
<protein>
    <submittedName>
        <fullName evidence="8">DoxX family protein</fullName>
    </submittedName>
</protein>
<dbReference type="RefSeq" id="WP_072730281.1">
    <property type="nucleotide sequence ID" value="NZ_JAVYAA010000004.1"/>
</dbReference>
<gene>
    <name evidence="8" type="ORF">RQP50_17395</name>
</gene>
<dbReference type="PANTHER" id="PTHR33452">
    <property type="entry name" value="OXIDOREDUCTASE CATD-RELATED"/>
    <property type="match status" value="1"/>
</dbReference>
<evidence type="ECO:0000256" key="2">
    <source>
        <dbReference type="ARBA" id="ARBA00006679"/>
    </source>
</evidence>
<feature type="transmembrane region" description="Helical" evidence="7">
    <location>
        <begin position="15"/>
        <end position="35"/>
    </location>
</feature>
<dbReference type="Pfam" id="PF07681">
    <property type="entry name" value="DoxX"/>
    <property type="match status" value="1"/>
</dbReference>
<dbReference type="AlphaFoldDB" id="A0AAJ2JX79"/>